<gene>
    <name evidence="1" type="ORF">SAMN05445060_2731</name>
</gene>
<protein>
    <submittedName>
        <fullName evidence="1">Uncharacterized protein</fullName>
    </submittedName>
</protein>
<keyword evidence="2" id="KW-1185">Reference proteome</keyword>
<reference evidence="1 2" key="1">
    <citation type="submission" date="2017-01" db="EMBL/GenBank/DDBJ databases">
        <authorList>
            <person name="Mah S.A."/>
            <person name="Swanson W.J."/>
            <person name="Moy G.W."/>
            <person name="Vacquier V.D."/>
        </authorList>
    </citation>
    <scope>NUCLEOTIDE SEQUENCE [LARGE SCALE GENOMIC DNA]</scope>
    <source>
        <strain evidence="1 2">CPCC 203464</strain>
    </source>
</reference>
<dbReference type="OrthoDB" id="9553676at2"/>
<evidence type="ECO:0000313" key="1">
    <source>
        <dbReference type="EMBL" id="SIS11386.1"/>
    </source>
</evidence>
<dbReference type="RefSeq" id="WP_076480427.1">
    <property type="nucleotide sequence ID" value="NZ_FTNT01000008.1"/>
</dbReference>
<dbReference type="AlphaFoldDB" id="A0A1N7GFW1"/>
<name>A0A1N7GFW1_9NOCA</name>
<sequence length="195" mass="20755">MSSIISVEDLNTYAGKQLSDGIAAQAVNAANQYVETVTHRVWGETRTVTNERYDLSTSLWLRQMDVVSVDGLTFGRPGTPQSTVDQSAWYYEGAGRINLLGYGASGGYGPGYVGVSYTYGVAEVPDDLVQATLAIAIGLYNYASAGGRDIVATSIDSYRVQYAGSVRSSGLGGAAPTSQNDLNMSVIKSYAKRHL</sequence>
<dbReference type="Proteomes" id="UP000186218">
    <property type="component" value="Unassembled WGS sequence"/>
</dbReference>
<organism evidence="1 2">
    <name type="scientific">Williamsia sterculiae</name>
    <dbReference type="NCBI Taxonomy" id="1344003"/>
    <lineage>
        <taxon>Bacteria</taxon>
        <taxon>Bacillati</taxon>
        <taxon>Actinomycetota</taxon>
        <taxon>Actinomycetes</taxon>
        <taxon>Mycobacteriales</taxon>
        <taxon>Nocardiaceae</taxon>
        <taxon>Williamsia</taxon>
    </lineage>
</organism>
<accession>A0A1N7GFW1</accession>
<proteinExistence type="predicted"/>
<dbReference type="STRING" id="1344003.SAMN05445060_2731"/>
<evidence type="ECO:0000313" key="2">
    <source>
        <dbReference type="Proteomes" id="UP000186218"/>
    </source>
</evidence>
<dbReference type="EMBL" id="FTNT01000008">
    <property type="protein sequence ID" value="SIS11386.1"/>
    <property type="molecule type" value="Genomic_DNA"/>
</dbReference>